<comment type="caution">
    <text evidence="1">The sequence shown here is derived from an EMBL/GenBank/DDBJ whole genome shotgun (WGS) entry which is preliminary data.</text>
</comment>
<dbReference type="Pfam" id="PF08282">
    <property type="entry name" value="Hydrolase_3"/>
    <property type="match status" value="1"/>
</dbReference>
<proteinExistence type="predicted"/>
<keyword evidence="1" id="KW-0378">Hydrolase</keyword>
<keyword evidence="2" id="KW-1185">Reference proteome</keyword>
<organism evidence="1 2">
    <name type="scientific">Amylolactobacillus amylotrophicus DSM 20534</name>
    <dbReference type="NCBI Taxonomy" id="1423722"/>
    <lineage>
        <taxon>Bacteria</taxon>
        <taxon>Bacillati</taxon>
        <taxon>Bacillota</taxon>
        <taxon>Bacilli</taxon>
        <taxon>Lactobacillales</taxon>
        <taxon>Lactobacillaceae</taxon>
        <taxon>Amylolactobacillus</taxon>
    </lineage>
</organism>
<dbReference type="Proteomes" id="UP000050909">
    <property type="component" value="Unassembled WGS sequence"/>
</dbReference>
<dbReference type="EMBL" id="AZCV01000002">
    <property type="protein sequence ID" value="KRK38120.1"/>
    <property type="molecule type" value="Genomic_DNA"/>
</dbReference>
<dbReference type="GO" id="GO:0005829">
    <property type="term" value="C:cytosol"/>
    <property type="evidence" value="ECO:0007669"/>
    <property type="project" value="TreeGrafter"/>
</dbReference>
<dbReference type="PANTHER" id="PTHR10000">
    <property type="entry name" value="PHOSPHOSERINE PHOSPHATASE"/>
    <property type="match status" value="1"/>
</dbReference>
<dbReference type="InterPro" id="IPR036412">
    <property type="entry name" value="HAD-like_sf"/>
</dbReference>
<dbReference type="GO" id="GO:0016791">
    <property type="term" value="F:phosphatase activity"/>
    <property type="evidence" value="ECO:0007669"/>
    <property type="project" value="UniProtKB-ARBA"/>
</dbReference>
<name>A0A0R1GVY1_9LACO</name>
<reference evidence="1 2" key="1">
    <citation type="journal article" date="2015" name="Genome Announc.">
        <title>Expanding the biotechnology potential of lactobacilli through comparative genomics of 213 strains and associated genera.</title>
        <authorList>
            <person name="Sun Z."/>
            <person name="Harris H.M."/>
            <person name="McCann A."/>
            <person name="Guo C."/>
            <person name="Argimon S."/>
            <person name="Zhang W."/>
            <person name="Yang X."/>
            <person name="Jeffery I.B."/>
            <person name="Cooney J.C."/>
            <person name="Kagawa T.F."/>
            <person name="Liu W."/>
            <person name="Song Y."/>
            <person name="Salvetti E."/>
            <person name="Wrobel A."/>
            <person name="Rasinkangas P."/>
            <person name="Parkhill J."/>
            <person name="Rea M.C."/>
            <person name="O'Sullivan O."/>
            <person name="Ritari J."/>
            <person name="Douillard F.P."/>
            <person name="Paul Ross R."/>
            <person name="Yang R."/>
            <person name="Briner A.E."/>
            <person name="Felis G.E."/>
            <person name="de Vos W.M."/>
            <person name="Barrangou R."/>
            <person name="Klaenhammer T.R."/>
            <person name="Caufield P.W."/>
            <person name="Cui Y."/>
            <person name="Zhang H."/>
            <person name="O'Toole P.W."/>
        </authorList>
    </citation>
    <scope>NUCLEOTIDE SEQUENCE [LARGE SCALE GENOMIC DNA]</scope>
    <source>
        <strain evidence="1 2">DSM 20534</strain>
    </source>
</reference>
<accession>A0A0R1GVY1</accession>
<dbReference type="Gene3D" id="3.40.50.1000">
    <property type="entry name" value="HAD superfamily/HAD-like"/>
    <property type="match status" value="1"/>
</dbReference>
<dbReference type="AlphaFoldDB" id="A0A0R1GVY1"/>
<dbReference type="PATRIC" id="fig|1423722.3.peg.910"/>
<dbReference type="InterPro" id="IPR023214">
    <property type="entry name" value="HAD_sf"/>
</dbReference>
<sequence>MLEEDLTAMIKLIATDMDGTFLRDDKTYDRSLFADVHQQMVAQGIKFVVASGNQYYKLQSFFAEYPDTIYIAENGAYIRSMDHIYQTHFFSAARVAKVLEIVQDVPHLDITVCGARSAYILRTASPGY</sequence>
<protein>
    <submittedName>
        <fullName evidence="1">Hydrolase, had superfamily, cof family</fullName>
    </submittedName>
</protein>
<dbReference type="SUPFAM" id="SSF56784">
    <property type="entry name" value="HAD-like"/>
    <property type="match status" value="1"/>
</dbReference>
<dbReference type="GO" id="GO:0000287">
    <property type="term" value="F:magnesium ion binding"/>
    <property type="evidence" value="ECO:0007669"/>
    <property type="project" value="TreeGrafter"/>
</dbReference>
<dbReference type="Gene3D" id="3.30.1240.10">
    <property type="match status" value="1"/>
</dbReference>
<gene>
    <name evidence="1" type="ORF">FC62_GL000894</name>
</gene>
<evidence type="ECO:0000313" key="1">
    <source>
        <dbReference type="EMBL" id="KRK38120.1"/>
    </source>
</evidence>
<dbReference type="PANTHER" id="PTHR10000:SF53">
    <property type="entry name" value="5-AMINO-6-(5-PHOSPHO-D-RIBITYLAMINO)URACIL PHOSPHATASE YBJI-RELATED"/>
    <property type="match status" value="1"/>
</dbReference>
<evidence type="ECO:0000313" key="2">
    <source>
        <dbReference type="Proteomes" id="UP000050909"/>
    </source>
</evidence>